<evidence type="ECO:0000313" key="2">
    <source>
        <dbReference type="Proteomes" id="UP000724874"/>
    </source>
</evidence>
<name>A0A9P5NKF0_GYMJU</name>
<proteinExistence type="predicted"/>
<keyword evidence="2" id="KW-1185">Reference proteome</keyword>
<dbReference type="EMBL" id="JADNYJ010000068">
    <property type="protein sequence ID" value="KAF8892793.1"/>
    <property type="molecule type" value="Genomic_DNA"/>
</dbReference>
<comment type="caution">
    <text evidence="1">The sequence shown here is derived from an EMBL/GenBank/DDBJ whole genome shotgun (WGS) entry which is preliminary data.</text>
</comment>
<dbReference type="AlphaFoldDB" id="A0A9P5NKF0"/>
<reference evidence="1" key="1">
    <citation type="submission" date="2020-11" db="EMBL/GenBank/DDBJ databases">
        <authorList>
            <consortium name="DOE Joint Genome Institute"/>
            <person name="Ahrendt S."/>
            <person name="Riley R."/>
            <person name="Andreopoulos W."/>
            <person name="LaButti K."/>
            <person name="Pangilinan J."/>
            <person name="Ruiz-duenas F.J."/>
            <person name="Barrasa J.M."/>
            <person name="Sanchez-Garcia M."/>
            <person name="Camarero S."/>
            <person name="Miyauchi S."/>
            <person name="Serrano A."/>
            <person name="Linde D."/>
            <person name="Babiker R."/>
            <person name="Drula E."/>
            <person name="Ayuso-Fernandez I."/>
            <person name="Pacheco R."/>
            <person name="Padilla G."/>
            <person name="Ferreira P."/>
            <person name="Barriuso J."/>
            <person name="Kellner H."/>
            <person name="Castanera R."/>
            <person name="Alfaro M."/>
            <person name="Ramirez L."/>
            <person name="Pisabarro A.G."/>
            <person name="Kuo A."/>
            <person name="Tritt A."/>
            <person name="Lipzen A."/>
            <person name="He G."/>
            <person name="Yan M."/>
            <person name="Ng V."/>
            <person name="Cullen D."/>
            <person name="Martin F."/>
            <person name="Rosso M.-N."/>
            <person name="Henrissat B."/>
            <person name="Hibbett D."/>
            <person name="Martinez A.T."/>
            <person name="Grigoriev I.V."/>
        </authorList>
    </citation>
    <scope>NUCLEOTIDE SEQUENCE</scope>
    <source>
        <strain evidence="1">AH 44721</strain>
    </source>
</reference>
<accession>A0A9P5NKF0</accession>
<dbReference type="OrthoDB" id="2918112at2759"/>
<dbReference type="InterPro" id="IPR035992">
    <property type="entry name" value="Ricin_B-like_lectins"/>
</dbReference>
<sequence>MYINPMQILFESQPPIPHGRSQHSTPRKRGRILRAVPEGRLCRFVNRRSGTLLDVRSLDLVNDAVPQVVGNAEKDGVQYWIITPLGDGQAIIPVPRDGSGRVLYLTPSTIDQGRPITVSPFPTSWQILPSSECPTGNPLTGFSVPQGLYEEWTCLICYPHFRNGDPRMLDLWAGESTPNNRVVVYPFLGRSGNSGVFSLYGTRIIPTTPITSMKVRH</sequence>
<protein>
    <submittedName>
        <fullName evidence="1">Uncharacterized protein</fullName>
    </submittedName>
</protein>
<organism evidence="1 2">
    <name type="scientific">Gymnopilus junonius</name>
    <name type="common">Spectacular rustgill mushroom</name>
    <name type="synonym">Gymnopilus spectabilis subsp. junonius</name>
    <dbReference type="NCBI Taxonomy" id="109634"/>
    <lineage>
        <taxon>Eukaryota</taxon>
        <taxon>Fungi</taxon>
        <taxon>Dikarya</taxon>
        <taxon>Basidiomycota</taxon>
        <taxon>Agaricomycotina</taxon>
        <taxon>Agaricomycetes</taxon>
        <taxon>Agaricomycetidae</taxon>
        <taxon>Agaricales</taxon>
        <taxon>Agaricineae</taxon>
        <taxon>Hymenogastraceae</taxon>
        <taxon>Gymnopilus</taxon>
    </lineage>
</organism>
<dbReference type="Gene3D" id="2.80.10.50">
    <property type="match status" value="1"/>
</dbReference>
<gene>
    <name evidence="1" type="ORF">CPB84DRAFT_1331858</name>
</gene>
<dbReference type="SUPFAM" id="SSF50370">
    <property type="entry name" value="Ricin B-like lectins"/>
    <property type="match status" value="1"/>
</dbReference>
<dbReference type="Proteomes" id="UP000724874">
    <property type="component" value="Unassembled WGS sequence"/>
</dbReference>
<evidence type="ECO:0000313" key="1">
    <source>
        <dbReference type="EMBL" id="KAF8892793.1"/>
    </source>
</evidence>